<dbReference type="UniPathway" id="UPA00028">
    <property type="reaction ID" value="UER00004"/>
</dbReference>
<comment type="pathway">
    <text evidence="4">Cofactor biosynthesis; (R)-pantothenate biosynthesis; (R)-pantoate from 3-methyl-2-oxobutanoate: step 2/2.</text>
</comment>
<evidence type="ECO:0000256" key="1">
    <source>
        <dbReference type="ARBA" id="ARBA00007870"/>
    </source>
</evidence>
<keyword evidence="2 4" id="KW-0521">NADP</keyword>
<dbReference type="InterPro" id="IPR013752">
    <property type="entry name" value="KPA_reductase"/>
</dbReference>
<dbReference type="Gene3D" id="3.40.50.720">
    <property type="entry name" value="NAD(P)-binding Rossmann-like Domain"/>
    <property type="match status" value="1"/>
</dbReference>
<sequence length="292" mass="30971">MRIAIIGAGAVGGWFGGGLIEAGHEVVFVARGKTLEVLASEGLRLNDSPPIPVTAVDSVSQVGQVDVVFLAVKVTNESDLTSLLGGLPTDVPVAVTQNSVEVPWSVAEVVGKDRTWPGVVRGYFHHTGPARVEFHGGPTSYTFGTWDGSTNDLAERFSAALVEAGVDSTVHPEIFVDVWEKAMFVTTTGALGALTQSPLGVLRTRHRGSLEALMREVYEAALASGVALPDNAVQRALYFADRMPADATSSMQRDLIDGRSHELDSQVGALCRMGASRDVDLRLHNLLLSVLG</sequence>
<evidence type="ECO:0000313" key="8">
    <source>
        <dbReference type="Proteomes" id="UP000266975"/>
    </source>
</evidence>
<evidence type="ECO:0000259" key="6">
    <source>
        <dbReference type="Pfam" id="PF08546"/>
    </source>
</evidence>
<dbReference type="NCBIfam" id="NF005091">
    <property type="entry name" value="PRK06522.2-2"/>
    <property type="match status" value="1"/>
</dbReference>
<dbReference type="AlphaFoldDB" id="A0A3M8K6U8"/>
<proteinExistence type="inferred from homology"/>
<feature type="domain" description="Ketopantoate reductase C-terminal" evidence="6">
    <location>
        <begin position="177"/>
        <end position="291"/>
    </location>
</feature>
<accession>A0A3M8K6U8</accession>
<dbReference type="NCBIfam" id="TIGR00745">
    <property type="entry name" value="apbA_panE"/>
    <property type="match status" value="1"/>
</dbReference>
<keyword evidence="4" id="KW-0566">Pantothenate biosynthesis</keyword>
<name>A0A3M8K6U8_9CORY</name>
<dbReference type="Gene3D" id="1.10.1040.10">
    <property type="entry name" value="N-(1-d-carboxylethyl)-l-norvaline Dehydrogenase, domain 2"/>
    <property type="match status" value="1"/>
</dbReference>
<evidence type="ECO:0000256" key="4">
    <source>
        <dbReference type="RuleBase" id="RU362068"/>
    </source>
</evidence>
<dbReference type="PANTHER" id="PTHR21708">
    <property type="entry name" value="PROBABLE 2-DEHYDROPANTOATE 2-REDUCTASE"/>
    <property type="match status" value="1"/>
</dbReference>
<dbReference type="SUPFAM" id="SSF48179">
    <property type="entry name" value="6-phosphogluconate dehydrogenase C-terminal domain-like"/>
    <property type="match status" value="1"/>
</dbReference>
<comment type="function">
    <text evidence="4">Catalyzes the NADPH-dependent reduction of ketopantoate into pantoic acid.</text>
</comment>
<dbReference type="RefSeq" id="WP_123048418.1">
    <property type="nucleotide sequence ID" value="NZ_PTJO01000005.1"/>
</dbReference>
<organism evidence="7 8">
    <name type="scientific">Corynebacterium alimapuense</name>
    <dbReference type="NCBI Taxonomy" id="1576874"/>
    <lineage>
        <taxon>Bacteria</taxon>
        <taxon>Bacillati</taxon>
        <taxon>Actinomycetota</taxon>
        <taxon>Actinomycetes</taxon>
        <taxon>Mycobacteriales</taxon>
        <taxon>Corynebacteriaceae</taxon>
        <taxon>Corynebacterium</taxon>
    </lineage>
</organism>
<dbReference type="EMBL" id="PTJO01000005">
    <property type="protein sequence ID" value="RNE48485.1"/>
    <property type="molecule type" value="Genomic_DNA"/>
</dbReference>
<dbReference type="InterPro" id="IPR003710">
    <property type="entry name" value="ApbA"/>
</dbReference>
<dbReference type="InterPro" id="IPR013332">
    <property type="entry name" value="KPR_N"/>
</dbReference>
<dbReference type="InterPro" id="IPR013328">
    <property type="entry name" value="6PGD_dom2"/>
</dbReference>
<dbReference type="InterPro" id="IPR036291">
    <property type="entry name" value="NAD(P)-bd_dom_sf"/>
</dbReference>
<evidence type="ECO:0000313" key="7">
    <source>
        <dbReference type="EMBL" id="RNE48485.1"/>
    </source>
</evidence>
<dbReference type="GO" id="GO:0008677">
    <property type="term" value="F:2-dehydropantoate 2-reductase activity"/>
    <property type="evidence" value="ECO:0007669"/>
    <property type="project" value="UniProtKB-EC"/>
</dbReference>
<dbReference type="Pfam" id="PF08546">
    <property type="entry name" value="ApbA_C"/>
    <property type="match status" value="1"/>
</dbReference>
<dbReference type="InterPro" id="IPR051402">
    <property type="entry name" value="KPR-Related"/>
</dbReference>
<dbReference type="InterPro" id="IPR008927">
    <property type="entry name" value="6-PGluconate_DH-like_C_sf"/>
</dbReference>
<protein>
    <recommendedName>
        <fullName evidence="4">2-dehydropantoate 2-reductase</fullName>
        <ecNumber evidence="4">1.1.1.169</ecNumber>
    </recommendedName>
    <alternativeName>
        <fullName evidence="4">Ketopantoate reductase</fullName>
    </alternativeName>
</protein>
<dbReference type="GO" id="GO:0015940">
    <property type="term" value="P:pantothenate biosynthetic process"/>
    <property type="evidence" value="ECO:0007669"/>
    <property type="project" value="UniProtKB-UniPathway"/>
</dbReference>
<evidence type="ECO:0000259" key="5">
    <source>
        <dbReference type="Pfam" id="PF02558"/>
    </source>
</evidence>
<keyword evidence="8" id="KW-1185">Reference proteome</keyword>
<gene>
    <name evidence="7" type="ORF">C5L39_08265</name>
</gene>
<dbReference type="GO" id="GO:0005737">
    <property type="term" value="C:cytoplasm"/>
    <property type="evidence" value="ECO:0007669"/>
    <property type="project" value="TreeGrafter"/>
</dbReference>
<dbReference type="EC" id="1.1.1.169" evidence="4"/>
<dbReference type="OrthoDB" id="9796561at2"/>
<feature type="domain" description="Ketopantoate reductase N-terminal" evidence="5">
    <location>
        <begin position="3"/>
        <end position="147"/>
    </location>
</feature>
<evidence type="ECO:0000256" key="3">
    <source>
        <dbReference type="ARBA" id="ARBA00023002"/>
    </source>
</evidence>
<dbReference type="SUPFAM" id="SSF51735">
    <property type="entry name" value="NAD(P)-binding Rossmann-fold domains"/>
    <property type="match status" value="1"/>
</dbReference>
<dbReference type="PANTHER" id="PTHR21708:SF26">
    <property type="entry name" value="2-DEHYDROPANTOATE 2-REDUCTASE"/>
    <property type="match status" value="1"/>
</dbReference>
<comment type="catalytic activity">
    <reaction evidence="4">
        <text>(R)-pantoate + NADP(+) = 2-dehydropantoate + NADPH + H(+)</text>
        <dbReference type="Rhea" id="RHEA:16233"/>
        <dbReference type="ChEBI" id="CHEBI:11561"/>
        <dbReference type="ChEBI" id="CHEBI:15378"/>
        <dbReference type="ChEBI" id="CHEBI:15980"/>
        <dbReference type="ChEBI" id="CHEBI:57783"/>
        <dbReference type="ChEBI" id="CHEBI:58349"/>
        <dbReference type="EC" id="1.1.1.169"/>
    </reaction>
</comment>
<keyword evidence="3 4" id="KW-0560">Oxidoreductase</keyword>
<reference evidence="7 8" key="1">
    <citation type="submission" date="2018-02" db="EMBL/GenBank/DDBJ databases">
        <title>Corynebacterium alimpuense sp. nov., a marine obligate actinomycete isolated from sediments of Valparaiso bay, Chile.</title>
        <authorList>
            <person name="Claverias F."/>
            <person name="Gonzales-Siles L."/>
            <person name="Salva-Serra F."/>
            <person name="Inganaes E."/>
            <person name="Molin K."/>
            <person name="Cumsille A."/>
            <person name="Undabarrena A."/>
            <person name="Couve E."/>
            <person name="Moore E.R.B."/>
            <person name="Gomila M."/>
            <person name="Camara B."/>
        </authorList>
    </citation>
    <scope>NUCLEOTIDE SEQUENCE [LARGE SCALE GENOMIC DNA]</scope>
    <source>
        <strain evidence="7 8">CCUG 69366</strain>
    </source>
</reference>
<dbReference type="Proteomes" id="UP000266975">
    <property type="component" value="Unassembled WGS sequence"/>
</dbReference>
<comment type="caution">
    <text evidence="7">The sequence shown here is derived from an EMBL/GenBank/DDBJ whole genome shotgun (WGS) entry which is preliminary data.</text>
</comment>
<evidence type="ECO:0000256" key="2">
    <source>
        <dbReference type="ARBA" id="ARBA00022857"/>
    </source>
</evidence>
<dbReference type="Pfam" id="PF02558">
    <property type="entry name" value="ApbA"/>
    <property type="match status" value="1"/>
</dbReference>
<comment type="similarity">
    <text evidence="1 4">Belongs to the ketopantoate reductase family.</text>
</comment>